<gene>
    <name evidence="2" type="ORF">CLV98_108119</name>
</gene>
<dbReference type="RefSeq" id="WP_109675515.1">
    <property type="nucleotide sequence ID" value="NZ_QGDT01000008.1"/>
</dbReference>
<evidence type="ECO:0000256" key="1">
    <source>
        <dbReference type="SAM" id="SignalP"/>
    </source>
</evidence>
<dbReference type="PANTHER" id="PTHR38477:SF1">
    <property type="entry name" value="MUREIN L,D-TRANSPEPTIDASE CATALYTIC DOMAIN FAMILY PROTEIN"/>
    <property type="match status" value="1"/>
</dbReference>
<keyword evidence="1" id="KW-0732">Signal</keyword>
<dbReference type="AlphaFoldDB" id="A0A316AIY8"/>
<evidence type="ECO:0000313" key="2">
    <source>
        <dbReference type="EMBL" id="PWJ57199.1"/>
    </source>
</evidence>
<sequence>MTKIRLVYLASFLILSASFGFKAIQSFNSAPAPHHAQSSPTDSLRANVAEWQVLYDSLDLADKGLSPTAFAYAWYGFQKMKFTSPIMAIADFSQSSTRKRLYIVDMNEKKLLVNTFVAHGRNSGNEYARKFSNANESYQSSLGFYRTLGTYQGKHGLSLRLEGLEKGINDKAFERAIVMHGANYVSESFIKNTGRLGRSLGCPAISLKDHKKVIKLLYNGAGLFIYSKDKAYLNGSKLLATIQSQLSNDQPSESSLRYTSSI</sequence>
<dbReference type="PANTHER" id="PTHR38477">
    <property type="entry name" value="HYPOTHETICAL EXPORTED PROTEIN"/>
    <property type="match status" value="1"/>
</dbReference>
<dbReference type="Proteomes" id="UP000245880">
    <property type="component" value="Unassembled WGS sequence"/>
</dbReference>
<evidence type="ECO:0000313" key="3">
    <source>
        <dbReference type="Proteomes" id="UP000245880"/>
    </source>
</evidence>
<feature type="chain" id="PRO_5016332576" evidence="1">
    <location>
        <begin position="23"/>
        <end position="262"/>
    </location>
</feature>
<dbReference type="EMBL" id="QGDT01000008">
    <property type="protein sequence ID" value="PWJ57199.1"/>
    <property type="molecule type" value="Genomic_DNA"/>
</dbReference>
<accession>A0A316AIY8</accession>
<protein>
    <submittedName>
        <fullName evidence="2">L,D-transpeptidase-like protein</fullName>
    </submittedName>
</protein>
<comment type="caution">
    <text evidence="2">The sequence shown here is derived from an EMBL/GenBank/DDBJ whole genome shotgun (WGS) entry which is preliminary data.</text>
</comment>
<organism evidence="2 3">
    <name type="scientific">Dyadobacter jejuensis</name>
    <dbReference type="NCBI Taxonomy" id="1082580"/>
    <lineage>
        <taxon>Bacteria</taxon>
        <taxon>Pseudomonadati</taxon>
        <taxon>Bacteroidota</taxon>
        <taxon>Cytophagia</taxon>
        <taxon>Cytophagales</taxon>
        <taxon>Spirosomataceae</taxon>
        <taxon>Dyadobacter</taxon>
    </lineage>
</organism>
<dbReference type="Pfam" id="PF13645">
    <property type="entry name" value="YkuD_2"/>
    <property type="match status" value="1"/>
</dbReference>
<dbReference type="InterPro" id="IPR032676">
    <property type="entry name" value="YkuD_2"/>
</dbReference>
<reference evidence="2 3" key="1">
    <citation type="submission" date="2018-03" db="EMBL/GenBank/DDBJ databases">
        <title>Genomic Encyclopedia of Archaeal and Bacterial Type Strains, Phase II (KMG-II): from individual species to whole genera.</title>
        <authorList>
            <person name="Goeker M."/>
        </authorList>
    </citation>
    <scope>NUCLEOTIDE SEQUENCE [LARGE SCALE GENOMIC DNA]</scope>
    <source>
        <strain evidence="2 3">DSM 100346</strain>
    </source>
</reference>
<keyword evidence="3" id="KW-1185">Reference proteome</keyword>
<name>A0A316AIY8_9BACT</name>
<dbReference type="OrthoDB" id="9815195at2"/>
<feature type="signal peptide" evidence="1">
    <location>
        <begin position="1"/>
        <end position="22"/>
    </location>
</feature>
<proteinExistence type="predicted"/>